<feature type="domain" description="Serine aminopeptidase S33" evidence="1">
    <location>
        <begin position="72"/>
        <end position="168"/>
    </location>
</feature>
<proteinExistence type="predicted"/>
<gene>
    <name evidence="2" type="ORF">GJV76_11205</name>
</gene>
<name>A0A6I3LLW5_9FLAO</name>
<keyword evidence="3" id="KW-1185">Reference proteome</keyword>
<dbReference type="InterPro" id="IPR029058">
    <property type="entry name" value="AB_hydrolase_fold"/>
</dbReference>
<comment type="caution">
    <text evidence="2">The sequence shown here is derived from an EMBL/GenBank/DDBJ whole genome shotgun (WGS) entry which is preliminary data.</text>
</comment>
<dbReference type="InterPro" id="IPR050266">
    <property type="entry name" value="AB_hydrolase_sf"/>
</dbReference>
<dbReference type="RefSeq" id="WP_155092709.1">
    <property type="nucleotide sequence ID" value="NZ_CP102754.1"/>
</dbReference>
<accession>A0A6I3LLW5</accession>
<protein>
    <submittedName>
        <fullName evidence="2">Alpha/beta fold hydrolase</fullName>
    </submittedName>
</protein>
<dbReference type="PANTHER" id="PTHR43798">
    <property type="entry name" value="MONOACYLGLYCEROL LIPASE"/>
    <property type="match status" value="1"/>
</dbReference>
<dbReference type="InterPro" id="IPR022742">
    <property type="entry name" value="Hydrolase_4"/>
</dbReference>
<evidence type="ECO:0000313" key="2">
    <source>
        <dbReference type="EMBL" id="MTG98687.1"/>
    </source>
</evidence>
<dbReference type="GO" id="GO:0016787">
    <property type="term" value="F:hydrolase activity"/>
    <property type="evidence" value="ECO:0007669"/>
    <property type="project" value="UniProtKB-KW"/>
</dbReference>
<organism evidence="2 3">
    <name type="scientific">Myroides albus</name>
    <dbReference type="NCBI Taxonomy" id="2562892"/>
    <lineage>
        <taxon>Bacteria</taxon>
        <taxon>Pseudomonadati</taxon>
        <taxon>Bacteroidota</taxon>
        <taxon>Flavobacteriia</taxon>
        <taxon>Flavobacteriales</taxon>
        <taxon>Flavobacteriaceae</taxon>
        <taxon>Myroides</taxon>
    </lineage>
</organism>
<dbReference type="AlphaFoldDB" id="A0A6I3LLW5"/>
<dbReference type="Gene3D" id="3.40.50.1820">
    <property type="entry name" value="alpha/beta hydrolase"/>
    <property type="match status" value="1"/>
</dbReference>
<dbReference type="OrthoDB" id="9785847at2"/>
<dbReference type="PANTHER" id="PTHR43798:SF33">
    <property type="entry name" value="HYDROLASE, PUTATIVE (AFU_ORTHOLOGUE AFUA_2G14860)-RELATED"/>
    <property type="match status" value="1"/>
</dbReference>
<evidence type="ECO:0000313" key="3">
    <source>
        <dbReference type="Proteomes" id="UP000438760"/>
    </source>
</evidence>
<reference evidence="2 3" key="1">
    <citation type="submission" date="2019-11" db="EMBL/GenBank/DDBJ databases">
        <title>Genome of Strain BIT-d1.</title>
        <authorList>
            <person name="Yang Y."/>
        </authorList>
    </citation>
    <scope>NUCLEOTIDE SEQUENCE [LARGE SCALE GENOMIC DNA]</scope>
    <source>
        <strain evidence="2 3">BIT-d1</strain>
    </source>
</reference>
<dbReference type="Proteomes" id="UP000438760">
    <property type="component" value="Unassembled WGS sequence"/>
</dbReference>
<sequence>MKKCIGACLNLLSYFSLPKAVSIAFKLFSTPRKGRLKARELSDFLSQAEQYAISIDGQQIHCYKWNAHLVSKPLVLLIHGWESNSNRWEQLVAFLGRENYRFVAFDAFGMGLSSGKVFNVPAYSNLIRQMLLHFEPSRVVSHSLGSFALLSSLAGHYYSFLEKVVLLGCPNRFKDVLVNYGDMMSYNSKLRNGIYDYAQTLIDVPLDDYAAEYYIEKFNLPVLLIHDRLDDVVVLEECHLFHERIKVANSHLVLTEGYGHSLQDAKVYQAIEDFIQ</sequence>
<dbReference type="SUPFAM" id="SSF53474">
    <property type="entry name" value="alpha/beta-Hydrolases"/>
    <property type="match status" value="1"/>
</dbReference>
<dbReference type="EMBL" id="WMJX01000026">
    <property type="protein sequence ID" value="MTG98687.1"/>
    <property type="molecule type" value="Genomic_DNA"/>
</dbReference>
<keyword evidence="2" id="KW-0378">Hydrolase</keyword>
<evidence type="ECO:0000259" key="1">
    <source>
        <dbReference type="Pfam" id="PF12146"/>
    </source>
</evidence>
<dbReference type="GO" id="GO:0016020">
    <property type="term" value="C:membrane"/>
    <property type="evidence" value="ECO:0007669"/>
    <property type="project" value="TreeGrafter"/>
</dbReference>
<dbReference type="Pfam" id="PF12146">
    <property type="entry name" value="Hydrolase_4"/>
    <property type="match status" value="1"/>
</dbReference>